<comment type="caution">
    <text evidence="7">The sequence shown here is derived from an EMBL/GenBank/DDBJ whole genome shotgun (WGS) entry which is preliminary data.</text>
</comment>
<keyword evidence="4" id="KW-0805">Transcription regulation</keyword>
<comment type="subcellular location">
    <subcellularLocation>
        <location evidence="1">Nucleus</location>
    </subcellularLocation>
</comment>
<evidence type="ECO:0000313" key="8">
    <source>
        <dbReference type="Proteomes" id="UP000242875"/>
    </source>
</evidence>
<proteinExistence type="inferred from homology"/>
<dbReference type="OrthoDB" id="511287at2759"/>
<evidence type="ECO:0000313" key="7">
    <source>
        <dbReference type="EMBL" id="OZJ05119.1"/>
    </source>
</evidence>
<evidence type="ECO:0000256" key="5">
    <source>
        <dbReference type="ARBA" id="ARBA00023163"/>
    </source>
</evidence>
<keyword evidence="6" id="KW-0539">Nucleus</keyword>
<accession>A0A261Y3C0</accession>
<organism evidence="7 8">
    <name type="scientific">Bifiguratus adelaidae</name>
    <dbReference type="NCBI Taxonomy" id="1938954"/>
    <lineage>
        <taxon>Eukaryota</taxon>
        <taxon>Fungi</taxon>
        <taxon>Fungi incertae sedis</taxon>
        <taxon>Mucoromycota</taxon>
        <taxon>Mucoromycotina</taxon>
        <taxon>Endogonomycetes</taxon>
        <taxon>Endogonales</taxon>
        <taxon>Endogonales incertae sedis</taxon>
        <taxon>Bifiguratus</taxon>
    </lineage>
</organism>
<evidence type="ECO:0008006" key="9">
    <source>
        <dbReference type="Google" id="ProtNLM"/>
    </source>
</evidence>
<dbReference type="GO" id="GO:0032021">
    <property type="term" value="C:NELF complex"/>
    <property type="evidence" value="ECO:0007669"/>
    <property type="project" value="TreeGrafter"/>
</dbReference>
<evidence type="ECO:0000256" key="1">
    <source>
        <dbReference type="ARBA" id="ARBA00004123"/>
    </source>
</evidence>
<keyword evidence="8" id="KW-1185">Reference proteome</keyword>
<dbReference type="AlphaFoldDB" id="A0A261Y3C0"/>
<evidence type="ECO:0000256" key="3">
    <source>
        <dbReference type="ARBA" id="ARBA00022491"/>
    </source>
</evidence>
<comment type="similarity">
    <text evidence="2">Belongs to the NELF-D family.</text>
</comment>
<sequence length="575" mass="65196">MALSETDMNTAMDGIENQEQIREECRQRLCAQDSIMEPNVADIIAAFIQYKGQPSSAVAWLSESYEGVAEMCNIASEWATSMNFDPQDIMQNSLKALLVQNFDAQQVDSEFMSSQSAPSWLNNMIEDSFWRQAIYELSEIHNKCSFLKFAIQKISDAGYQQEMAKVSTASTFLNVFNGVLYDFLKAMITKDDIDVDRLLPEFKRACLQNEHKYVYAQVLLSRLTEVSGGSSYQRIQYELERNAAKQFKSPFVDIFGTIINKAPQQLVDAKTAIMQGENPTPGDVIQIYKLYTQQRVPSLKFLRDAGFIDKLIQTAFLPSQSGVAVKPEIKERVIHLLAIAAAATEDSNGSLELSDVPPVTQSLKRLDTVLAKKSTGADLETAVGDLLMLLDHPMVALAVVHWLDSLLADTTYYETYFRTTDIPLPHLLLEEIASRHPMLQKRVFQVLKKNVEMNIKVLGPEIMMALRRTLLDRMIYLVQLGYAIPILEYIRDTGDKLDESLIIHSVQRVLEMADEPYSQEFVSVMVDIVDPISDNLDKSMDVKTVIWQFFNTVLKNSENFDQDTLEKIRLIQRKG</sequence>
<name>A0A261Y3C0_9FUNG</name>
<dbReference type="PANTHER" id="PTHR12144:SF0">
    <property type="entry name" value="NEGATIVE ELONGATION FACTOR C_D"/>
    <property type="match status" value="1"/>
</dbReference>
<keyword evidence="3" id="KW-0678">Repressor</keyword>
<evidence type="ECO:0000256" key="6">
    <source>
        <dbReference type="ARBA" id="ARBA00023242"/>
    </source>
</evidence>
<gene>
    <name evidence="7" type="ORF">BZG36_01368</name>
</gene>
<dbReference type="Proteomes" id="UP000242875">
    <property type="component" value="Unassembled WGS sequence"/>
</dbReference>
<dbReference type="EMBL" id="MVBO01000022">
    <property type="protein sequence ID" value="OZJ05119.1"/>
    <property type="molecule type" value="Genomic_DNA"/>
</dbReference>
<dbReference type="InterPro" id="IPR006942">
    <property type="entry name" value="TH1"/>
</dbReference>
<dbReference type="GO" id="GO:0034244">
    <property type="term" value="P:negative regulation of transcription elongation by RNA polymerase II"/>
    <property type="evidence" value="ECO:0007669"/>
    <property type="project" value="TreeGrafter"/>
</dbReference>
<dbReference type="GO" id="GO:0003723">
    <property type="term" value="F:RNA binding"/>
    <property type="evidence" value="ECO:0007669"/>
    <property type="project" value="TreeGrafter"/>
</dbReference>
<keyword evidence="5" id="KW-0804">Transcription</keyword>
<reference evidence="7 8" key="1">
    <citation type="journal article" date="2017" name="Mycologia">
        <title>Bifiguratus adelaidae, gen. et sp. nov., a new member of Mucoromycotina in endophytic and soil-dwelling habitats.</title>
        <authorList>
            <person name="Torres-Cruz T.J."/>
            <person name="Billingsley Tobias T.L."/>
            <person name="Almatruk M."/>
            <person name="Hesse C."/>
            <person name="Kuske C.R."/>
            <person name="Desiro A."/>
            <person name="Benucci G.M."/>
            <person name="Bonito G."/>
            <person name="Stajich J.E."/>
            <person name="Dunlap C."/>
            <person name="Arnold A.E."/>
            <person name="Porras-Alfaro A."/>
        </authorList>
    </citation>
    <scope>NUCLEOTIDE SEQUENCE [LARGE SCALE GENOMIC DNA]</scope>
    <source>
        <strain evidence="7 8">AZ0501</strain>
    </source>
</reference>
<protein>
    <recommendedName>
        <fullName evidence="9">TH1 protein</fullName>
    </recommendedName>
</protein>
<evidence type="ECO:0000256" key="2">
    <source>
        <dbReference type="ARBA" id="ARBA00005726"/>
    </source>
</evidence>
<dbReference type="Pfam" id="PF04858">
    <property type="entry name" value="TH1"/>
    <property type="match status" value="1"/>
</dbReference>
<evidence type="ECO:0000256" key="4">
    <source>
        <dbReference type="ARBA" id="ARBA00023015"/>
    </source>
</evidence>
<dbReference type="PANTHER" id="PTHR12144">
    <property type="entry name" value="NEGATIVE ELONGATION FACTOR D"/>
    <property type="match status" value="1"/>
</dbReference>